<dbReference type="Gene3D" id="2.60.40.1220">
    <property type="match status" value="1"/>
</dbReference>
<proteinExistence type="predicted"/>
<dbReference type="GO" id="GO:0005507">
    <property type="term" value="F:copper ion binding"/>
    <property type="evidence" value="ECO:0007669"/>
    <property type="project" value="InterPro"/>
</dbReference>
<dbReference type="PANTHER" id="PTHR34820">
    <property type="entry name" value="INNER MEMBRANE PROTEIN YEBZ"/>
    <property type="match status" value="1"/>
</dbReference>
<keyword evidence="2" id="KW-0479">Metal-binding</keyword>
<feature type="transmembrane region" description="Helical" evidence="6">
    <location>
        <begin position="151"/>
        <end position="173"/>
    </location>
</feature>
<dbReference type="InterPro" id="IPR014756">
    <property type="entry name" value="Ig_E-set"/>
</dbReference>
<evidence type="ECO:0000313" key="10">
    <source>
        <dbReference type="Proteomes" id="UP000533598"/>
    </source>
</evidence>
<dbReference type="GO" id="GO:0030313">
    <property type="term" value="C:cell envelope"/>
    <property type="evidence" value="ECO:0007669"/>
    <property type="project" value="UniProtKB-SubCell"/>
</dbReference>
<name>A0A7W7C7V0_9PSEU</name>
<evidence type="ECO:0000313" key="9">
    <source>
        <dbReference type="EMBL" id="MBB4675016.1"/>
    </source>
</evidence>
<dbReference type="InterPro" id="IPR032694">
    <property type="entry name" value="CopC/D"/>
</dbReference>
<dbReference type="GO" id="GO:0046688">
    <property type="term" value="P:response to copper ion"/>
    <property type="evidence" value="ECO:0007669"/>
    <property type="project" value="InterPro"/>
</dbReference>
<comment type="subcellular location">
    <subcellularLocation>
        <location evidence="1">Cell envelope</location>
    </subcellularLocation>
</comment>
<dbReference type="EMBL" id="JACHMH010000001">
    <property type="protein sequence ID" value="MBB4675016.1"/>
    <property type="molecule type" value="Genomic_DNA"/>
</dbReference>
<evidence type="ECO:0000259" key="8">
    <source>
        <dbReference type="Pfam" id="PF04234"/>
    </source>
</evidence>
<feature type="signal peptide" evidence="7">
    <location>
        <begin position="1"/>
        <end position="24"/>
    </location>
</feature>
<dbReference type="SUPFAM" id="SSF81296">
    <property type="entry name" value="E set domains"/>
    <property type="match status" value="1"/>
</dbReference>
<dbReference type="Pfam" id="PF04234">
    <property type="entry name" value="CopC"/>
    <property type="match status" value="1"/>
</dbReference>
<dbReference type="Proteomes" id="UP000533598">
    <property type="component" value="Unassembled WGS sequence"/>
</dbReference>
<keyword evidence="10" id="KW-1185">Reference proteome</keyword>
<keyword evidence="6" id="KW-1133">Transmembrane helix</keyword>
<dbReference type="InterPro" id="IPR014755">
    <property type="entry name" value="Cu-Rt/internalin_Ig-like"/>
</dbReference>
<feature type="region of interest" description="Disordered" evidence="5">
    <location>
        <begin position="121"/>
        <end position="145"/>
    </location>
</feature>
<keyword evidence="6" id="KW-0472">Membrane</keyword>
<keyword evidence="4" id="KW-0186">Copper</keyword>
<organism evidence="9 10">
    <name type="scientific">Crossiella cryophila</name>
    <dbReference type="NCBI Taxonomy" id="43355"/>
    <lineage>
        <taxon>Bacteria</taxon>
        <taxon>Bacillati</taxon>
        <taxon>Actinomycetota</taxon>
        <taxon>Actinomycetes</taxon>
        <taxon>Pseudonocardiales</taxon>
        <taxon>Pseudonocardiaceae</taxon>
        <taxon>Crossiella</taxon>
    </lineage>
</organism>
<reference evidence="9 10" key="1">
    <citation type="submission" date="2020-08" db="EMBL/GenBank/DDBJ databases">
        <title>Sequencing the genomes of 1000 actinobacteria strains.</title>
        <authorList>
            <person name="Klenk H.-P."/>
        </authorList>
    </citation>
    <scope>NUCLEOTIDE SEQUENCE [LARGE SCALE GENOMIC DNA]</scope>
    <source>
        <strain evidence="9 10">DSM 44230</strain>
    </source>
</reference>
<evidence type="ECO:0000256" key="3">
    <source>
        <dbReference type="ARBA" id="ARBA00022729"/>
    </source>
</evidence>
<dbReference type="GO" id="GO:0042597">
    <property type="term" value="C:periplasmic space"/>
    <property type="evidence" value="ECO:0007669"/>
    <property type="project" value="InterPro"/>
</dbReference>
<comment type="caution">
    <text evidence="9">The sequence shown here is derived from an EMBL/GenBank/DDBJ whole genome shotgun (WGS) entry which is preliminary data.</text>
</comment>
<gene>
    <name evidence="9" type="ORF">HNR67_001134</name>
</gene>
<evidence type="ECO:0000256" key="1">
    <source>
        <dbReference type="ARBA" id="ARBA00004196"/>
    </source>
</evidence>
<dbReference type="PANTHER" id="PTHR34820:SF4">
    <property type="entry name" value="INNER MEMBRANE PROTEIN YEBZ"/>
    <property type="match status" value="1"/>
</dbReference>
<dbReference type="GO" id="GO:0006825">
    <property type="term" value="P:copper ion transport"/>
    <property type="evidence" value="ECO:0007669"/>
    <property type="project" value="InterPro"/>
</dbReference>
<keyword evidence="6" id="KW-0812">Transmembrane</keyword>
<feature type="chain" id="PRO_5031173339" evidence="7">
    <location>
        <begin position="25"/>
        <end position="179"/>
    </location>
</feature>
<evidence type="ECO:0000256" key="6">
    <source>
        <dbReference type="SAM" id="Phobius"/>
    </source>
</evidence>
<dbReference type="InterPro" id="IPR007348">
    <property type="entry name" value="CopC_dom"/>
</dbReference>
<evidence type="ECO:0000256" key="4">
    <source>
        <dbReference type="ARBA" id="ARBA00023008"/>
    </source>
</evidence>
<protein>
    <submittedName>
        <fullName evidence="9">Methionine-rich copper-binding protein CopC</fullName>
    </submittedName>
</protein>
<evidence type="ECO:0000256" key="7">
    <source>
        <dbReference type="SAM" id="SignalP"/>
    </source>
</evidence>
<accession>A0A7W7C7V0</accession>
<evidence type="ECO:0000256" key="5">
    <source>
        <dbReference type="SAM" id="MobiDB-lite"/>
    </source>
</evidence>
<dbReference type="AlphaFoldDB" id="A0A7W7C7V0"/>
<sequence>MRRLLATLVIAGAALLGSAAPAFAHNVLSDSNPKAKSQVEAGPAEVMLKFDQEVQDGFNTITVTGPNGTRWEGGTPKVSGSVVTAALLPLGPAGEYTIGYRILSADGHPVTGAVPFTLTKAGNGTPTTATLSPQAEGSTNAQAEGSTGTPVWLWIVGAGVLLIAGVAVALVLAKPAKKA</sequence>
<feature type="domain" description="CopC" evidence="8">
    <location>
        <begin position="25"/>
        <end position="118"/>
    </location>
</feature>
<dbReference type="GO" id="GO:0005886">
    <property type="term" value="C:plasma membrane"/>
    <property type="evidence" value="ECO:0007669"/>
    <property type="project" value="TreeGrafter"/>
</dbReference>
<evidence type="ECO:0000256" key="2">
    <source>
        <dbReference type="ARBA" id="ARBA00022723"/>
    </source>
</evidence>
<keyword evidence="3 7" id="KW-0732">Signal</keyword>
<dbReference type="RefSeq" id="WP_185001055.1">
    <property type="nucleotide sequence ID" value="NZ_BAAAUI010000033.1"/>
</dbReference>